<accession>A0A0F9T1F5</accession>
<dbReference type="Pfam" id="PF01627">
    <property type="entry name" value="Hpt"/>
    <property type="match status" value="1"/>
</dbReference>
<protein>
    <recommendedName>
        <fullName evidence="1">HPt domain-containing protein</fullName>
    </recommendedName>
</protein>
<name>A0A0F9T1F5_9ZZZZ</name>
<comment type="caution">
    <text evidence="2">The sequence shown here is derived from an EMBL/GenBank/DDBJ whole genome shotgun (WGS) entry which is preliminary data.</text>
</comment>
<evidence type="ECO:0000259" key="1">
    <source>
        <dbReference type="Pfam" id="PF01627"/>
    </source>
</evidence>
<dbReference type="Gene3D" id="1.20.120.160">
    <property type="entry name" value="HPT domain"/>
    <property type="match status" value="1"/>
</dbReference>
<organism evidence="2">
    <name type="scientific">marine sediment metagenome</name>
    <dbReference type="NCBI Taxonomy" id="412755"/>
    <lineage>
        <taxon>unclassified sequences</taxon>
        <taxon>metagenomes</taxon>
        <taxon>ecological metagenomes</taxon>
    </lineage>
</organism>
<dbReference type="AlphaFoldDB" id="A0A0F9T1F5"/>
<dbReference type="EMBL" id="LAZR01000315">
    <property type="protein sequence ID" value="KKN75115.1"/>
    <property type="molecule type" value="Genomic_DNA"/>
</dbReference>
<evidence type="ECO:0000313" key="2">
    <source>
        <dbReference type="EMBL" id="KKN75115.1"/>
    </source>
</evidence>
<dbReference type="SUPFAM" id="SSF47226">
    <property type="entry name" value="Histidine-containing phosphotransfer domain, HPT domain"/>
    <property type="match status" value="1"/>
</dbReference>
<feature type="domain" description="HPt" evidence="1">
    <location>
        <begin position="21"/>
        <end position="91"/>
    </location>
</feature>
<sequence>MIDWAYVNGLCNDIGRDSFDEIIQVFFEEVEDTLKHLENVPNQIDITEELHFLQGSALNLGFVGFSAECRKRHEILPNNSDELRHTANLLATYKASKVKFLSAINNTGLT</sequence>
<dbReference type="InterPro" id="IPR008207">
    <property type="entry name" value="Sig_transdc_His_kin_Hpt_dom"/>
</dbReference>
<dbReference type="GO" id="GO:0000160">
    <property type="term" value="P:phosphorelay signal transduction system"/>
    <property type="evidence" value="ECO:0007669"/>
    <property type="project" value="InterPro"/>
</dbReference>
<proteinExistence type="predicted"/>
<reference evidence="2" key="1">
    <citation type="journal article" date="2015" name="Nature">
        <title>Complex archaea that bridge the gap between prokaryotes and eukaryotes.</title>
        <authorList>
            <person name="Spang A."/>
            <person name="Saw J.H."/>
            <person name="Jorgensen S.L."/>
            <person name="Zaremba-Niedzwiedzka K."/>
            <person name="Martijn J."/>
            <person name="Lind A.E."/>
            <person name="van Eijk R."/>
            <person name="Schleper C."/>
            <person name="Guy L."/>
            <person name="Ettema T.J."/>
        </authorList>
    </citation>
    <scope>NUCLEOTIDE SEQUENCE</scope>
</reference>
<dbReference type="InterPro" id="IPR036641">
    <property type="entry name" value="HPT_dom_sf"/>
</dbReference>
<gene>
    <name evidence="2" type="ORF">LCGC14_0383930</name>
</gene>